<dbReference type="Pfam" id="PF13581">
    <property type="entry name" value="HATPase_c_2"/>
    <property type="match status" value="1"/>
</dbReference>
<keyword evidence="1" id="KW-0808">Transferase</keyword>
<proteinExistence type="predicted"/>
<dbReference type="EMBL" id="JBEPBX010000001">
    <property type="protein sequence ID" value="MER6611946.1"/>
    <property type="molecule type" value="Genomic_DNA"/>
</dbReference>
<evidence type="ECO:0000313" key="3">
    <source>
        <dbReference type="EMBL" id="MER6611946.1"/>
    </source>
</evidence>
<evidence type="ECO:0000313" key="4">
    <source>
        <dbReference type="Proteomes" id="UP001445472"/>
    </source>
</evidence>
<evidence type="ECO:0000259" key="2">
    <source>
        <dbReference type="Pfam" id="PF13581"/>
    </source>
</evidence>
<dbReference type="Proteomes" id="UP001445472">
    <property type="component" value="Unassembled WGS sequence"/>
</dbReference>
<sequence>MSTGLGGQAQGHTQTRRLALFGTKGVVSRCRDFTEQALADWGWRATGPEEEHDVVEDVLLLVSELVTNACLHAGGPEELTLNHSGGQLRVEVADADPRRPRRRAQRDLAQPGGHGLIILERLAQSWGSEPRGSGKVVWLEVRLSPGPGGPGRRP</sequence>
<dbReference type="GO" id="GO:0005524">
    <property type="term" value="F:ATP binding"/>
    <property type="evidence" value="ECO:0007669"/>
    <property type="project" value="UniProtKB-KW"/>
</dbReference>
<dbReference type="SUPFAM" id="SSF55874">
    <property type="entry name" value="ATPase domain of HSP90 chaperone/DNA topoisomerase II/histidine kinase"/>
    <property type="match status" value="1"/>
</dbReference>
<dbReference type="InterPro" id="IPR003594">
    <property type="entry name" value="HATPase_dom"/>
</dbReference>
<keyword evidence="1" id="KW-0723">Serine/threonine-protein kinase</keyword>
<gene>
    <name evidence="3" type="ORF">ABT276_00680</name>
</gene>
<dbReference type="PANTHER" id="PTHR35526">
    <property type="entry name" value="ANTI-SIGMA-F FACTOR RSBW-RELATED"/>
    <property type="match status" value="1"/>
</dbReference>
<dbReference type="RefSeq" id="WP_351974461.1">
    <property type="nucleotide sequence ID" value="NZ_JBEPBX010000001.1"/>
</dbReference>
<dbReference type="InterPro" id="IPR036890">
    <property type="entry name" value="HATPase_C_sf"/>
</dbReference>
<comment type="caution">
    <text evidence="3">The sequence shown here is derived from an EMBL/GenBank/DDBJ whole genome shotgun (WGS) entry which is preliminary data.</text>
</comment>
<dbReference type="PANTHER" id="PTHR35526:SF3">
    <property type="entry name" value="ANTI-SIGMA-F FACTOR RSBW"/>
    <property type="match status" value="1"/>
</dbReference>
<keyword evidence="1" id="KW-0418">Kinase</keyword>
<keyword evidence="3" id="KW-0067">ATP-binding</keyword>
<keyword evidence="3" id="KW-0547">Nucleotide-binding</keyword>
<protein>
    <submittedName>
        <fullName evidence="3">ATP-binding protein</fullName>
    </submittedName>
</protein>
<dbReference type="InterPro" id="IPR050267">
    <property type="entry name" value="Anti-sigma-factor_SerPK"/>
</dbReference>
<dbReference type="CDD" id="cd16936">
    <property type="entry name" value="HATPase_RsbW-like"/>
    <property type="match status" value="1"/>
</dbReference>
<dbReference type="Gene3D" id="3.30.565.10">
    <property type="entry name" value="Histidine kinase-like ATPase, C-terminal domain"/>
    <property type="match status" value="1"/>
</dbReference>
<feature type="domain" description="Histidine kinase/HSP90-like ATPase" evidence="2">
    <location>
        <begin position="38"/>
        <end position="139"/>
    </location>
</feature>
<organism evidence="3 4">
    <name type="scientific">Streptomyces xantholiticus</name>
    <dbReference type="NCBI Taxonomy" id="68285"/>
    <lineage>
        <taxon>Bacteria</taxon>
        <taxon>Bacillati</taxon>
        <taxon>Actinomycetota</taxon>
        <taxon>Actinomycetes</taxon>
        <taxon>Kitasatosporales</taxon>
        <taxon>Streptomycetaceae</taxon>
        <taxon>Streptomyces</taxon>
    </lineage>
</organism>
<accession>A0ABV1UMB3</accession>
<keyword evidence="4" id="KW-1185">Reference proteome</keyword>
<reference evidence="3 4" key="1">
    <citation type="submission" date="2024-06" db="EMBL/GenBank/DDBJ databases">
        <title>The Natural Products Discovery Center: Release of the First 8490 Sequenced Strains for Exploring Actinobacteria Biosynthetic Diversity.</title>
        <authorList>
            <person name="Kalkreuter E."/>
            <person name="Kautsar S.A."/>
            <person name="Yang D."/>
            <person name="Bader C.D."/>
            <person name="Teijaro C.N."/>
            <person name="Fluegel L."/>
            <person name="Davis C.M."/>
            <person name="Simpson J.R."/>
            <person name="Lauterbach L."/>
            <person name="Steele A.D."/>
            <person name="Gui C."/>
            <person name="Meng S."/>
            <person name="Li G."/>
            <person name="Viehrig K."/>
            <person name="Ye F."/>
            <person name="Su P."/>
            <person name="Kiefer A.F."/>
            <person name="Nichols A."/>
            <person name="Cepeda A.J."/>
            <person name="Yan W."/>
            <person name="Fan B."/>
            <person name="Jiang Y."/>
            <person name="Adhikari A."/>
            <person name="Zheng C.-J."/>
            <person name="Schuster L."/>
            <person name="Cowan T.M."/>
            <person name="Smanski M.J."/>
            <person name="Chevrette M.G."/>
            <person name="De Carvalho L.P.S."/>
            <person name="Shen B."/>
        </authorList>
    </citation>
    <scope>NUCLEOTIDE SEQUENCE [LARGE SCALE GENOMIC DNA]</scope>
    <source>
        <strain evidence="3 4">NPDC000837</strain>
    </source>
</reference>
<evidence type="ECO:0000256" key="1">
    <source>
        <dbReference type="ARBA" id="ARBA00022527"/>
    </source>
</evidence>
<name>A0ABV1UMB3_9ACTN</name>